<sequence length="425" mass="47755">MRKGGLTLRVRDETITLQARNMSNTSKLEGGCINHSTKTDHVVQPTLQDISSKNLHEPCSSNKKGPLTHDKPKPCHDDLNVAPNQLKVGDEVLLDAADPRIATSEPSGAIPLTVLNIFPYGTVEVIHSKFETFKENSTHLKPYVDKIDSRDEEFSSPHGRAHGRRHGRTIRLCENREKIFLSMRCDKWPRHCDVGVGKSVKPTRRCDTPVSRNRDIMSNRGKKTTVPASKKRKGPASYSGPTVEIRHPFPQFSLGSQEELFQILRARPLGVGLCIDWTALEQIQMADAFRLGGLVRQLSIPKFGIALGLYTEEFVNDNELDTLHRHIHYFPSKCWKELLPVSTTYDPSRSKASALSLSLRYLHAILAHTLTGHGTIILPYYHRPDVPTGHLKHATYEDDRETSWNLPSAIPPHLVHQGGGPREHY</sequence>
<evidence type="ECO:0000256" key="1">
    <source>
        <dbReference type="SAM" id="MobiDB-lite"/>
    </source>
</evidence>
<gene>
    <name evidence="2" type="ORF">GOBAR_AA04561</name>
</gene>
<name>A0A2P5YKF9_GOSBA</name>
<feature type="region of interest" description="Disordered" evidence="1">
    <location>
        <begin position="52"/>
        <end position="71"/>
    </location>
</feature>
<feature type="compositionally biased region" description="Polar residues" evidence="1">
    <location>
        <begin position="52"/>
        <end position="63"/>
    </location>
</feature>
<dbReference type="EMBL" id="KZ663080">
    <property type="protein sequence ID" value="PPS16018.1"/>
    <property type="molecule type" value="Genomic_DNA"/>
</dbReference>
<accession>A0A2P5YKF9</accession>
<proteinExistence type="predicted"/>
<reference evidence="2 3" key="1">
    <citation type="submission" date="2015-01" db="EMBL/GenBank/DDBJ databases">
        <title>Genome of allotetraploid Gossypium barbadense reveals genomic plasticity and fiber elongation in cotton evolution.</title>
        <authorList>
            <person name="Chen X."/>
            <person name="Liu X."/>
            <person name="Zhao B."/>
            <person name="Zheng H."/>
            <person name="Hu Y."/>
            <person name="Lu G."/>
            <person name="Yang C."/>
            <person name="Chen J."/>
            <person name="Shan C."/>
            <person name="Zhang L."/>
            <person name="Zhou Y."/>
            <person name="Wang L."/>
            <person name="Guo W."/>
            <person name="Bai Y."/>
            <person name="Ruan J."/>
            <person name="Shangguan X."/>
            <person name="Mao Y."/>
            <person name="Jiang J."/>
            <person name="Zhu Y."/>
            <person name="Lei J."/>
            <person name="Kang H."/>
            <person name="Chen S."/>
            <person name="He X."/>
            <person name="Wang R."/>
            <person name="Wang Y."/>
            <person name="Chen J."/>
            <person name="Wang L."/>
            <person name="Yu S."/>
            <person name="Wang B."/>
            <person name="Wei J."/>
            <person name="Song S."/>
            <person name="Lu X."/>
            <person name="Gao Z."/>
            <person name="Gu W."/>
            <person name="Deng X."/>
            <person name="Ma D."/>
            <person name="Wang S."/>
            <person name="Liang W."/>
            <person name="Fang L."/>
            <person name="Cai C."/>
            <person name="Zhu X."/>
            <person name="Zhou B."/>
            <person name="Zhang Y."/>
            <person name="Chen Z."/>
            <person name="Xu S."/>
            <person name="Zhu R."/>
            <person name="Wang S."/>
            <person name="Zhang T."/>
            <person name="Zhao G."/>
        </authorList>
    </citation>
    <scope>NUCLEOTIDE SEQUENCE [LARGE SCALE GENOMIC DNA]</scope>
    <source>
        <strain evidence="3">cv. Xinhai21</strain>
        <tissue evidence="2">Leaf</tissue>
    </source>
</reference>
<dbReference type="OrthoDB" id="1737650at2759"/>
<protein>
    <submittedName>
        <fullName evidence="2">Uncharacterized protein</fullName>
    </submittedName>
</protein>
<evidence type="ECO:0000313" key="2">
    <source>
        <dbReference type="EMBL" id="PPS16018.1"/>
    </source>
</evidence>
<dbReference type="Proteomes" id="UP000239757">
    <property type="component" value="Unassembled WGS sequence"/>
</dbReference>
<feature type="compositionally biased region" description="Basic and acidic residues" evidence="1">
    <location>
        <begin position="204"/>
        <end position="217"/>
    </location>
</feature>
<organism evidence="2 3">
    <name type="scientific">Gossypium barbadense</name>
    <name type="common">Sea Island cotton</name>
    <name type="synonym">Hibiscus barbadensis</name>
    <dbReference type="NCBI Taxonomy" id="3634"/>
    <lineage>
        <taxon>Eukaryota</taxon>
        <taxon>Viridiplantae</taxon>
        <taxon>Streptophyta</taxon>
        <taxon>Embryophyta</taxon>
        <taxon>Tracheophyta</taxon>
        <taxon>Spermatophyta</taxon>
        <taxon>Magnoliopsida</taxon>
        <taxon>eudicotyledons</taxon>
        <taxon>Gunneridae</taxon>
        <taxon>Pentapetalae</taxon>
        <taxon>rosids</taxon>
        <taxon>malvids</taxon>
        <taxon>Malvales</taxon>
        <taxon>Malvaceae</taxon>
        <taxon>Malvoideae</taxon>
        <taxon>Gossypium</taxon>
    </lineage>
</organism>
<dbReference type="AlphaFoldDB" id="A0A2P5YKF9"/>
<feature type="region of interest" description="Disordered" evidence="1">
    <location>
        <begin position="204"/>
        <end position="240"/>
    </location>
</feature>
<evidence type="ECO:0000313" key="3">
    <source>
        <dbReference type="Proteomes" id="UP000239757"/>
    </source>
</evidence>